<comment type="caution">
    <text evidence="2">The sequence shown here is derived from an EMBL/GenBank/DDBJ whole genome shotgun (WGS) entry which is preliminary data.</text>
</comment>
<evidence type="ECO:0000259" key="1">
    <source>
        <dbReference type="Pfam" id="PF13391"/>
    </source>
</evidence>
<dbReference type="EMBL" id="JACOMF010000090">
    <property type="protein sequence ID" value="MBC4018890.1"/>
    <property type="molecule type" value="Genomic_DNA"/>
</dbReference>
<gene>
    <name evidence="2" type="ORF">H7965_26930</name>
</gene>
<feature type="domain" description="HNH nuclease" evidence="1">
    <location>
        <begin position="114"/>
        <end position="162"/>
    </location>
</feature>
<evidence type="ECO:0000313" key="3">
    <source>
        <dbReference type="Proteomes" id="UP000600101"/>
    </source>
</evidence>
<dbReference type="GO" id="GO:0004519">
    <property type="term" value="F:endonuclease activity"/>
    <property type="evidence" value="ECO:0007669"/>
    <property type="project" value="UniProtKB-KW"/>
</dbReference>
<evidence type="ECO:0000313" key="2">
    <source>
        <dbReference type="EMBL" id="MBC4018890.1"/>
    </source>
</evidence>
<dbReference type="InterPro" id="IPR003615">
    <property type="entry name" value="HNH_nuc"/>
</dbReference>
<accession>A0A9X0R3C5</accession>
<proteinExistence type="predicted"/>
<keyword evidence="3" id="KW-1185">Reference proteome</keyword>
<dbReference type="AlphaFoldDB" id="A0A9X0R3C5"/>
<keyword evidence="2" id="KW-0378">Hydrolase</keyword>
<sequence>MQHRALIRFTALVDPTKGFLLAVPEIADIVPPSVINAQASGNKVADDVAEQLDRRLAAWIAEASPPLGVDQADDEAFDPDSIEEVRRRALRAIRVRRGQPAFRAALLQTYAGRCAITGCAVPDVLEAAHIVPYQGLLTNHVTNGLLLRADLHTLFDCGLIAVRLDTRRVVTSPSLEGSSLCEAGWQGAAPSE</sequence>
<dbReference type="Proteomes" id="UP000600101">
    <property type="component" value="Unassembled WGS sequence"/>
</dbReference>
<keyword evidence="2" id="KW-0255">Endonuclease</keyword>
<dbReference type="Pfam" id="PF13391">
    <property type="entry name" value="HNH_2"/>
    <property type="match status" value="1"/>
</dbReference>
<keyword evidence="2" id="KW-0540">Nuclease</keyword>
<name>A0A9X0R3C5_9PROT</name>
<protein>
    <submittedName>
        <fullName evidence="2">HNH endonuclease</fullName>
    </submittedName>
</protein>
<reference evidence="2" key="1">
    <citation type="submission" date="2020-08" db="EMBL/GenBank/DDBJ databases">
        <authorList>
            <person name="Hu Y."/>
            <person name="Nguyen S.V."/>
            <person name="Li F."/>
            <person name="Fanning S."/>
        </authorList>
    </citation>
    <scope>NUCLEOTIDE SEQUENCE</scope>
    <source>
        <strain evidence="2">SYSU D8009</strain>
    </source>
</reference>
<organism evidence="2 3">
    <name type="scientific">Siccirubricoccus deserti</name>
    <dbReference type="NCBI Taxonomy" id="2013562"/>
    <lineage>
        <taxon>Bacteria</taxon>
        <taxon>Pseudomonadati</taxon>
        <taxon>Pseudomonadota</taxon>
        <taxon>Alphaproteobacteria</taxon>
        <taxon>Acetobacterales</taxon>
        <taxon>Roseomonadaceae</taxon>
        <taxon>Siccirubricoccus</taxon>
    </lineage>
</organism>